<dbReference type="AlphaFoldDB" id="A0A0N4YK32"/>
<dbReference type="SMART" id="SM00343">
    <property type="entry name" value="ZnF_C2HC"/>
    <property type="match status" value="3"/>
</dbReference>
<dbReference type="GO" id="GO:0019899">
    <property type="term" value="F:enzyme binding"/>
    <property type="evidence" value="ECO:0007669"/>
    <property type="project" value="UniProtKB-ARBA"/>
</dbReference>
<dbReference type="InterPro" id="IPR005312">
    <property type="entry name" value="DUF1759"/>
</dbReference>
<dbReference type="InterPro" id="IPR001969">
    <property type="entry name" value="Aspartic_peptidase_AS"/>
</dbReference>
<dbReference type="PANTHER" id="PTHR47331:SF1">
    <property type="entry name" value="GAG-LIKE PROTEIN"/>
    <property type="match status" value="1"/>
</dbReference>
<dbReference type="Pfam" id="PF05585">
    <property type="entry name" value="DUF1758"/>
    <property type="match status" value="1"/>
</dbReference>
<keyword evidence="1" id="KW-0862">Zinc</keyword>
<dbReference type="PROSITE" id="PS50158">
    <property type="entry name" value="ZF_CCHC"/>
    <property type="match status" value="1"/>
</dbReference>
<evidence type="ECO:0000259" key="3">
    <source>
        <dbReference type="PROSITE" id="PS50158"/>
    </source>
</evidence>
<dbReference type="GO" id="GO:0006508">
    <property type="term" value="P:proteolysis"/>
    <property type="evidence" value="ECO:0007669"/>
    <property type="project" value="InterPro"/>
</dbReference>
<dbReference type="EMBL" id="UYSL01022723">
    <property type="protein sequence ID" value="VDL80982.1"/>
    <property type="molecule type" value="Genomic_DNA"/>
</dbReference>
<organism evidence="6">
    <name type="scientific">Nippostrongylus brasiliensis</name>
    <name type="common">Rat hookworm</name>
    <dbReference type="NCBI Taxonomy" id="27835"/>
    <lineage>
        <taxon>Eukaryota</taxon>
        <taxon>Metazoa</taxon>
        <taxon>Ecdysozoa</taxon>
        <taxon>Nematoda</taxon>
        <taxon>Chromadorea</taxon>
        <taxon>Rhabditida</taxon>
        <taxon>Rhabditina</taxon>
        <taxon>Rhabditomorpha</taxon>
        <taxon>Strongyloidea</taxon>
        <taxon>Heligmosomidae</taxon>
        <taxon>Nippostrongylus</taxon>
    </lineage>
</organism>
<proteinExistence type="predicted"/>
<dbReference type="GO" id="GO:0003676">
    <property type="term" value="F:nucleic acid binding"/>
    <property type="evidence" value="ECO:0007669"/>
    <property type="project" value="InterPro"/>
</dbReference>
<evidence type="ECO:0000313" key="5">
    <source>
        <dbReference type="Proteomes" id="UP000271162"/>
    </source>
</evidence>
<evidence type="ECO:0000256" key="2">
    <source>
        <dbReference type="SAM" id="MobiDB-lite"/>
    </source>
</evidence>
<feature type="region of interest" description="Disordered" evidence="2">
    <location>
        <begin position="393"/>
        <end position="426"/>
    </location>
</feature>
<dbReference type="PROSITE" id="PS00141">
    <property type="entry name" value="ASP_PROTEASE"/>
    <property type="match status" value="1"/>
</dbReference>
<accession>A0A0N4YK32</accession>
<keyword evidence="1" id="KW-0863">Zinc-finger</keyword>
<dbReference type="WBParaSite" id="NBR_0001736701-mRNA-1">
    <property type="protein sequence ID" value="NBR_0001736701-mRNA-1"/>
    <property type="gene ID" value="NBR_0001736701"/>
</dbReference>
<reference evidence="4 5" key="2">
    <citation type="submission" date="2018-11" db="EMBL/GenBank/DDBJ databases">
        <authorList>
            <consortium name="Pathogen Informatics"/>
        </authorList>
    </citation>
    <scope>NUCLEOTIDE SEQUENCE [LARGE SCALE GENOMIC DNA]</scope>
</reference>
<protein>
    <submittedName>
        <fullName evidence="6">CCHC-type domain-containing protein</fullName>
    </submittedName>
</protein>
<dbReference type="Gene3D" id="4.10.60.10">
    <property type="entry name" value="Zinc finger, CCHC-type"/>
    <property type="match status" value="1"/>
</dbReference>
<dbReference type="PANTHER" id="PTHR47331">
    <property type="entry name" value="PHD-TYPE DOMAIN-CONTAINING PROTEIN"/>
    <property type="match status" value="1"/>
</dbReference>
<dbReference type="STRING" id="27835.A0A0N4YK32"/>
<dbReference type="OMA" id="HNHERTE"/>
<dbReference type="SUPFAM" id="SSF57756">
    <property type="entry name" value="Retrovirus zinc finger-like domains"/>
    <property type="match status" value="1"/>
</dbReference>
<evidence type="ECO:0000256" key="1">
    <source>
        <dbReference type="PROSITE-ProRule" id="PRU00047"/>
    </source>
</evidence>
<sequence length="547" mass="62414">TLACNRLKKTIDDDDKLLLANSDGRRDNDFQRHVRKALLVTQAEANKVEEALYKLCETFEALSMDKDLPKQRKLDDAIRETEVLLGRTQETISNLMKLQVDIEQAAKQEAAETEPQNAKLAPIPIPKFKGDIWEWDTFWTSFNYNVHSKNIDEYCKLHYLLEALQGEALQLAKQFEISGSTYKLVLAHLKEKYGDEQALVDCLLRRLQSTESRSSSFDDQMTLCEQLRSIVSQLKLKKEHIDNTFLQKQLLAKFSVDIQRHILREKTRNEGMEWNTMKMLTTAREFIKEELQITQQTEFGKHNHERTENLHSEAPKAVRKQLQPCFYCRKVGHIPKNCEEFSTYSQRVQIMDTRKLCRNCGVDDHIASKCPRGNCRVCGIHGHHTSICKKMFESPEPMSQPRESKQVQKTVAKSTPPPSKPLTRANTVLSNQPANNHLHPDTILCTQENSKTMILAGQAQVLNPTTGRLEPIFVMLDTGADRSFITNELANRLQLSDVNSKRLTINTFGPTAPITETCGITVLKMWDAAGQPHNFNDCGLYLQSSAT</sequence>
<evidence type="ECO:0000313" key="6">
    <source>
        <dbReference type="WBParaSite" id="NBR_0001736701-mRNA-1"/>
    </source>
</evidence>
<reference evidence="6" key="1">
    <citation type="submission" date="2017-02" db="UniProtKB">
        <authorList>
            <consortium name="WormBaseParasite"/>
        </authorList>
    </citation>
    <scope>IDENTIFICATION</scope>
</reference>
<dbReference type="Pfam" id="PF03564">
    <property type="entry name" value="DUF1759"/>
    <property type="match status" value="1"/>
</dbReference>
<dbReference type="GO" id="GO:0005737">
    <property type="term" value="C:cytoplasm"/>
    <property type="evidence" value="ECO:0007669"/>
    <property type="project" value="UniProtKB-ARBA"/>
</dbReference>
<evidence type="ECO:0000313" key="4">
    <source>
        <dbReference type="EMBL" id="VDL80982.1"/>
    </source>
</evidence>
<gene>
    <name evidence="4" type="ORF">NBR_LOCUS17368</name>
</gene>
<dbReference type="Proteomes" id="UP000271162">
    <property type="component" value="Unassembled WGS sequence"/>
</dbReference>
<feature type="domain" description="CCHC-type" evidence="3">
    <location>
        <begin position="325"/>
        <end position="340"/>
    </location>
</feature>
<keyword evidence="5" id="KW-1185">Reference proteome</keyword>
<dbReference type="GO" id="GO:0008270">
    <property type="term" value="F:zinc ion binding"/>
    <property type="evidence" value="ECO:0007669"/>
    <property type="project" value="UniProtKB-KW"/>
</dbReference>
<dbReference type="InterPro" id="IPR008737">
    <property type="entry name" value="DUF1758"/>
</dbReference>
<name>A0A0N4YK32_NIPBR</name>
<dbReference type="InterPro" id="IPR036875">
    <property type="entry name" value="Znf_CCHC_sf"/>
</dbReference>
<dbReference type="GO" id="GO:0004190">
    <property type="term" value="F:aspartic-type endopeptidase activity"/>
    <property type="evidence" value="ECO:0007669"/>
    <property type="project" value="InterPro"/>
</dbReference>
<keyword evidence="1" id="KW-0479">Metal-binding</keyword>
<dbReference type="InterPro" id="IPR001878">
    <property type="entry name" value="Znf_CCHC"/>
</dbReference>